<comment type="similarity">
    <text evidence="2 10">Belongs to the ABC transporter superfamily.</text>
</comment>
<evidence type="ECO:0000313" key="12">
    <source>
        <dbReference type="EMBL" id="SHJ31406.1"/>
    </source>
</evidence>
<keyword evidence="13" id="KW-1185">Reference proteome</keyword>
<dbReference type="NCBIfam" id="TIGR01166">
    <property type="entry name" value="cbiO"/>
    <property type="match status" value="1"/>
</dbReference>
<dbReference type="OrthoDB" id="9784332at2"/>
<sequence>MMLKVEQLTYTYRDGTKALDRISFSVPNHAKVAILGPNGSGKSTLFLHFNGIFLPQEGNVEVLGIPVNKKTEKDLKRKVGLVFQDPDDQVFSSTLWEDVAFGPENLGYSKEEVEHRVERALKAVDMWDYRHKPPYHLSFGQKKRAAIAGILAMDCEIMMLDEPVAYLDPQGQDQLFSLLNELYQQGMSILIATHDVNLACEWADYIILMKDGRVLAQGGTELLVREDLIAQGRLRLPIVAKLFQKLNKDILTLPTTLQEAANRINQWLK</sequence>
<dbReference type="InterPro" id="IPR003593">
    <property type="entry name" value="AAA+_ATPase"/>
</dbReference>
<comment type="function">
    <text evidence="10">Part of an ABC transporter complex. Responsible for energy coupling to the transport system.</text>
</comment>
<gene>
    <name evidence="12" type="ORF">SAMN02745975_01785</name>
</gene>
<evidence type="ECO:0000256" key="6">
    <source>
        <dbReference type="ARBA" id="ARBA00022840"/>
    </source>
</evidence>
<evidence type="ECO:0000256" key="3">
    <source>
        <dbReference type="ARBA" id="ARBA00022448"/>
    </source>
</evidence>
<evidence type="ECO:0000256" key="10">
    <source>
        <dbReference type="RuleBase" id="RU364103"/>
    </source>
</evidence>
<comment type="function">
    <text evidence="9">Probably part of an ABC transporter complex. Responsible for energy coupling to the transport system.</text>
</comment>
<proteinExistence type="inferred from homology"/>
<dbReference type="SMART" id="SM00382">
    <property type="entry name" value="AAA"/>
    <property type="match status" value="1"/>
</dbReference>
<dbReference type="GO" id="GO:0043190">
    <property type="term" value="C:ATP-binding cassette (ABC) transporter complex"/>
    <property type="evidence" value="ECO:0007669"/>
    <property type="project" value="TreeGrafter"/>
</dbReference>
<dbReference type="InterPro" id="IPR050095">
    <property type="entry name" value="ECF_ABC_transporter_ATP-bd"/>
</dbReference>
<dbReference type="EMBL" id="FQZV01000020">
    <property type="protein sequence ID" value="SHJ31406.1"/>
    <property type="molecule type" value="Genomic_DNA"/>
</dbReference>
<evidence type="ECO:0000313" key="13">
    <source>
        <dbReference type="Proteomes" id="UP000184536"/>
    </source>
</evidence>
<dbReference type="PROSITE" id="PS00211">
    <property type="entry name" value="ABC_TRANSPORTER_1"/>
    <property type="match status" value="1"/>
</dbReference>
<evidence type="ECO:0000256" key="1">
    <source>
        <dbReference type="ARBA" id="ARBA00004202"/>
    </source>
</evidence>
<dbReference type="Pfam" id="PF00005">
    <property type="entry name" value="ABC_tran"/>
    <property type="match status" value="1"/>
</dbReference>
<dbReference type="InterPro" id="IPR003439">
    <property type="entry name" value="ABC_transporter-like_ATP-bd"/>
</dbReference>
<dbReference type="FunFam" id="3.40.50.300:FF:000224">
    <property type="entry name" value="Energy-coupling factor transporter ATP-binding protein EcfA"/>
    <property type="match status" value="1"/>
</dbReference>
<dbReference type="PROSITE" id="PS50893">
    <property type="entry name" value="ABC_TRANSPORTER_2"/>
    <property type="match status" value="1"/>
</dbReference>
<dbReference type="GO" id="GO:0005524">
    <property type="term" value="F:ATP binding"/>
    <property type="evidence" value="ECO:0007669"/>
    <property type="project" value="UniProtKB-UniRule"/>
</dbReference>
<evidence type="ECO:0000256" key="5">
    <source>
        <dbReference type="ARBA" id="ARBA00022741"/>
    </source>
</evidence>
<organism evidence="12 13">
    <name type="scientific">Geosporobacter subterraneus DSM 17957</name>
    <dbReference type="NCBI Taxonomy" id="1121919"/>
    <lineage>
        <taxon>Bacteria</taxon>
        <taxon>Bacillati</taxon>
        <taxon>Bacillota</taxon>
        <taxon>Clostridia</taxon>
        <taxon>Peptostreptococcales</taxon>
        <taxon>Thermotaleaceae</taxon>
        <taxon>Geosporobacter</taxon>
    </lineage>
</organism>
<keyword evidence="6 10" id="KW-0067">ATP-binding</keyword>
<keyword evidence="8 10" id="KW-0472">Membrane</keyword>
<accession>A0A1M6IAE2</accession>
<feature type="domain" description="ABC transporter" evidence="11">
    <location>
        <begin position="3"/>
        <end position="236"/>
    </location>
</feature>
<evidence type="ECO:0000256" key="2">
    <source>
        <dbReference type="ARBA" id="ARBA00005417"/>
    </source>
</evidence>
<dbReference type="GO" id="GO:0016887">
    <property type="term" value="F:ATP hydrolysis activity"/>
    <property type="evidence" value="ECO:0007669"/>
    <property type="project" value="InterPro"/>
</dbReference>
<keyword evidence="7" id="KW-1278">Translocase</keyword>
<dbReference type="PANTHER" id="PTHR43553:SF24">
    <property type="entry name" value="ENERGY-COUPLING FACTOR TRANSPORTER ATP-BINDING PROTEIN ECFA1"/>
    <property type="match status" value="1"/>
</dbReference>
<dbReference type="CDD" id="cd03225">
    <property type="entry name" value="ABC_cobalt_CbiO_domain1"/>
    <property type="match status" value="1"/>
</dbReference>
<evidence type="ECO:0000256" key="9">
    <source>
        <dbReference type="ARBA" id="ARBA00025157"/>
    </source>
</evidence>
<dbReference type="InterPro" id="IPR015856">
    <property type="entry name" value="ABC_transpr_CbiO/EcfA_su"/>
</dbReference>
<dbReference type="InterPro" id="IPR017871">
    <property type="entry name" value="ABC_transporter-like_CS"/>
</dbReference>
<protein>
    <recommendedName>
        <fullName evidence="10">ABC transporter ATP-binding protein</fullName>
    </recommendedName>
</protein>
<dbReference type="PANTHER" id="PTHR43553">
    <property type="entry name" value="HEAVY METAL TRANSPORTER"/>
    <property type="match status" value="1"/>
</dbReference>
<keyword evidence="4 10" id="KW-1003">Cell membrane</keyword>
<dbReference type="InterPro" id="IPR027417">
    <property type="entry name" value="P-loop_NTPase"/>
</dbReference>
<dbReference type="STRING" id="1121919.SAMN02745975_01785"/>
<reference evidence="13" key="1">
    <citation type="submission" date="2016-11" db="EMBL/GenBank/DDBJ databases">
        <authorList>
            <person name="Varghese N."/>
            <person name="Submissions S."/>
        </authorList>
    </citation>
    <scope>NUCLEOTIDE SEQUENCE [LARGE SCALE GENOMIC DNA]</scope>
    <source>
        <strain evidence="13">DSM 17957</strain>
    </source>
</reference>
<keyword evidence="3 10" id="KW-0813">Transport</keyword>
<dbReference type="InterPro" id="IPR005876">
    <property type="entry name" value="Co_trans_ATP-bd"/>
</dbReference>
<dbReference type="Gene3D" id="3.40.50.300">
    <property type="entry name" value="P-loop containing nucleotide triphosphate hydrolases"/>
    <property type="match status" value="1"/>
</dbReference>
<keyword evidence="5 10" id="KW-0547">Nucleotide-binding</keyword>
<evidence type="ECO:0000256" key="7">
    <source>
        <dbReference type="ARBA" id="ARBA00022967"/>
    </source>
</evidence>
<evidence type="ECO:0000256" key="8">
    <source>
        <dbReference type="ARBA" id="ARBA00023136"/>
    </source>
</evidence>
<name>A0A1M6IAE2_9FIRM</name>
<dbReference type="RefSeq" id="WP_110940942.1">
    <property type="nucleotide sequence ID" value="NZ_FQZV01000020.1"/>
</dbReference>
<dbReference type="GO" id="GO:0042626">
    <property type="term" value="F:ATPase-coupled transmembrane transporter activity"/>
    <property type="evidence" value="ECO:0007669"/>
    <property type="project" value="TreeGrafter"/>
</dbReference>
<comment type="subcellular location">
    <subcellularLocation>
        <location evidence="1 10">Cell membrane</location>
        <topology evidence="1 10">Peripheral membrane protein</topology>
    </subcellularLocation>
</comment>
<evidence type="ECO:0000259" key="11">
    <source>
        <dbReference type="PROSITE" id="PS50893"/>
    </source>
</evidence>
<dbReference type="AlphaFoldDB" id="A0A1M6IAE2"/>
<dbReference type="GO" id="GO:0006824">
    <property type="term" value="P:cobalt ion transport"/>
    <property type="evidence" value="ECO:0007669"/>
    <property type="project" value="InterPro"/>
</dbReference>
<evidence type="ECO:0000256" key="4">
    <source>
        <dbReference type="ARBA" id="ARBA00022475"/>
    </source>
</evidence>
<dbReference type="Proteomes" id="UP000184536">
    <property type="component" value="Unassembled WGS sequence"/>
</dbReference>
<dbReference type="SUPFAM" id="SSF52540">
    <property type="entry name" value="P-loop containing nucleoside triphosphate hydrolases"/>
    <property type="match status" value="1"/>
</dbReference>